<dbReference type="Proteomes" id="UP000762676">
    <property type="component" value="Unassembled WGS sequence"/>
</dbReference>
<dbReference type="AlphaFoldDB" id="A0AAV4FDW7"/>
<evidence type="ECO:0000313" key="1">
    <source>
        <dbReference type="EMBL" id="GFR70960.1"/>
    </source>
</evidence>
<proteinExistence type="predicted"/>
<reference evidence="1 2" key="1">
    <citation type="journal article" date="2021" name="Elife">
        <title>Chloroplast acquisition without the gene transfer in kleptoplastic sea slugs, Plakobranchus ocellatus.</title>
        <authorList>
            <person name="Maeda T."/>
            <person name="Takahashi S."/>
            <person name="Yoshida T."/>
            <person name="Shimamura S."/>
            <person name="Takaki Y."/>
            <person name="Nagai Y."/>
            <person name="Toyoda A."/>
            <person name="Suzuki Y."/>
            <person name="Arimoto A."/>
            <person name="Ishii H."/>
            <person name="Satoh N."/>
            <person name="Nishiyama T."/>
            <person name="Hasebe M."/>
            <person name="Maruyama T."/>
            <person name="Minagawa J."/>
            <person name="Obokata J."/>
            <person name="Shigenobu S."/>
        </authorList>
    </citation>
    <scope>NUCLEOTIDE SEQUENCE [LARGE SCALE GENOMIC DNA]</scope>
</reference>
<keyword evidence="2" id="KW-1185">Reference proteome</keyword>
<evidence type="ECO:0000313" key="2">
    <source>
        <dbReference type="Proteomes" id="UP000762676"/>
    </source>
</evidence>
<sequence length="83" mass="9293">MNNFEKKISLRATHGLKTSARHYQIPELGDTGDPANCPRLPCLVPCRPSADDEDKYSNLTGNGLKKWSLNARAPRLHCTHHNI</sequence>
<protein>
    <submittedName>
        <fullName evidence="1">Uncharacterized protein</fullName>
    </submittedName>
</protein>
<accession>A0AAV4FDW7</accession>
<name>A0AAV4FDW7_9GAST</name>
<dbReference type="EMBL" id="BMAT01011347">
    <property type="protein sequence ID" value="GFR70960.1"/>
    <property type="molecule type" value="Genomic_DNA"/>
</dbReference>
<gene>
    <name evidence="1" type="ORF">ElyMa_005665900</name>
</gene>
<comment type="caution">
    <text evidence="1">The sequence shown here is derived from an EMBL/GenBank/DDBJ whole genome shotgun (WGS) entry which is preliminary data.</text>
</comment>
<organism evidence="1 2">
    <name type="scientific">Elysia marginata</name>
    <dbReference type="NCBI Taxonomy" id="1093978"/>
    <lineage>
        <taxon>Eukaryota</taxon>
        <taxon>Metazoa</taxon>
        <taxon>Spiralia</taxon>
        <taxon>Lophotrochozoa</taxon>
        <taxon>Mollusca</taxon>
        <taxon>Gastropoda</taxon>
        <taxon>Heterobranchia</taxon>
        <taxon>Euthyneura</taxon>
        <taxon>Panpulmonata</taxon>
        <taxon>Sacoglossa</taxon>
        <taxon>Placobranchoidea</taxon>
        <taxon>Plakobranchidae</taxon>
        <taxon>Elysia</taxon>
    </lineage>
</organism>